<dbReference type="InterPro" id="IPR036390">
    <property type="entry name" value="WH_DNA-bd_sf"/>
</dbReference>
<dbReference type="PROSITE" id="PS50995">
    <property type="entry name" value="HTH_MARR_2"/>
    <property type="match status" value="1"/>
</dbReference>
<evidence type="ECO:0000313" key="3">
    <source>
        <dbReference type="Proteomes" id="UP000536685"/>
    </source>
</evidence>
<protein>
    <submittedName>
        <fullName evidence="2">DNA-binding MarR family transcriptional regulator</fullName>
    </submittedName>
</protein>
<dbReference type="PANTHER" id="PTHR39515">
    <property type="entry name" value="CONSERVED PROTEIN"/>
    <property type="match status" value="1"/>
</dbReference>
<gene>
    <name evidence="2" type="ORF">HD599_001967</name>
</gene>
<keyword evidence="2" id="KW-0238">DNA-binding</keyword>
<organism evidence="2 3">
    <name type="scientific">Conyzicola lurida</name>
    <dbReference type="NCBI Taxonomy" id="1172621"/>
    <lineage>
        <taxon>Bacteria</taxon>
        <taxon>Bacillati</taxon>
        <taxon>Actinomycetota</taxon>
        <taxon>Actinomycetes</taxon>
        <taxon>Micrococcales</taxon>
        <taxon>Microbacteriaceae</taxon>
        <taxon>Conyzicola</taxon>
    </lineage>
</organism>
<proteinExistence type="predicted"/>
<dbReference type="RefSeq" id="WP_184236749.1">
    <property type="nucleotide sequence ID" value="NZ_JACHMJ010000001.1"/>
</dbReference>
<dbReference type="GO" id="GO:0003677">
    <property type="term" value="F:DNA binding"/>
    <property type="evidence" value="ECO:0007669"/>
    <property type="project" value="UniProtKB-KW"/>
</dbReference>
<accession>A0A841AMT5</accession>
<dbReference type="InterPro" id="IPR036388">
    <property type="entry name" value="WH-like_DNA-bd_sf"/>
</dbReference>
<name>A0A841AMT5_9MICO</name>
<evidence type="ECO:0000313" key="2">
    <source>
        <dbReference type="EMBL" id="MBB5843644.1"/>
    </source>
</evidence>
<dbReference type="PANTHER" id="PTHR39515:SF2">
    <property type="entry name" value="HTH-TYPE TRANSCRIPTIONAL REGULATOR RV0880"/>
    <property type="match status" value="1"/>
</dbReference>
<dbReference type="InterPro" id="IPR000835">
    <property type="entry name" value="HTH_MarR-typ"/>
</dbReference>
<keyword evidence="3" id="KW-1185">Reference proteome</keyword>
<sequence>MHAEPTDIIESLLTSNHRLTRMAAQSTGSTVSAAVWSTLSVLIAEGPRRNGELARSARISQPGMTKLLAGLIEDEWVYRIADTDDSRAWLIAITDKGRAALDDWRAQLATATRAIFGDVSDTEWATLGRAAEILAARVGSKAVAA</sequence>
<dbReference type="Proteomes" id="UP000536685">
    <property type="component" value="Unassembled WGS sequence"/>
</dbReference>
<dbReference type="AlphaFoldDB" id="A0A841AMT5"/>
<dbReference type="SMART" id="SM00347">
    <property type="entry name" value="HTH_MARR"/>
    <property type="match status" value="1"/>
</dbReference>
<comment type="caution">
    <text evidence="2">The sequence shown here is derived from an EMBL/GenBank/DDBJ whole genome shotgun (WGS) entry which is preliminary data.</text>
</comment>
<dbReference type="InterPro" id="IPR052526">
    <property type="entry name" value="HTH-type_Bedaq_tolerance"/>
</dbReference>
<feature type="domain" description="HTH marR-type" evidence="1">
    <location>
        <begin position="5"/>
        <end position="136"/>
    </location>
</feature>
<reference evidence="2 3" key="1">
    <citation type="submission" date="2020-08" db="EMBL/GenBank/DDBJ databases">
        <title>Sequencing the genomes of 1000 actinobacteria strains.</title>
        <authorList>
            <person name="Klenk H.-P."/>
        </authorList>
    </citation>
    <scope>NUCLEOTIDE SEQUENCE [LARGE SCALE GENOMIC DNA]</scope>
    <source>
        <strain evidence="2 3">DSM 105784</strain>
    </source>
</reference>
<evidence type="ECO:0000259" key="1">
    <source>
        <dbReference type="PROSITE" id="PS50995"/>
    </source>
</evidence>
<dbReference type="SUPFAM" id="SSF46785">
    <property type="entry name" value="Winged helix' DNA-binding domain"/>
    <property type="match status" value="1"/>
</dbReference>
<dbReference type="EMBL" id="JACHMJ010000001">
    <property type="protein sequence ID" value="MBB5843644.1"/>
    <property type="molecule type" value="Genomic_DNA"/>
</dbReference>
<dbReference type="GO" id="GO:0003700">
    <property type="term" value="F:DNA-binding transcription factor activity"/>
    <property type="evidence" value="ECO:0007669"/>
    <property type="project" value="InterPro"/>
</dbReference>
<dbReference type="Pfam" id="PF01047">
    <property type="entry name" value="MarR"/>
    <property type="match status" value="1"/>
</dbReference>
<dbReference type="Gene3D" id="1.10.10.10">
    <property type="entry name" value="Winged helix-like DNA-binding domain superfamily/Winged helix DNA-binding domain"/>
    <property type="match status" value="1"/>
</dbReference>